<sequence>MKLPLSLIACSLAFSAFYSYATTESFSATVKVQNSVVLTKGNDLNFGTIRAVADPSGAAQAVLTINPEPDASPVSTRTDASPAIISIIEQGSPASFTVSEAVPNARLSITDPTANTLASDGQGLNEPNFIVDEWKYFITSGPNANAYYLPGSPNLTADADGSVEFNIGANLSTSNSASSEPYRDVEYTGTFQLEVAY</sequence>
<dbReference type="Proteomes" id="UP000050378">
    <property type="component" value="Unassembled WGS sequence"/>
</dbReference>
<dbReference type="PATRIC" id="fig|570156.3.peg.1499"/>
<dbReference type="Proteomes" id="UP001377972">
    <property type="component" value="Unassembled WGS sequence"/>
</dbReference>
<dbReference type="InterPro" id="IPR025514">
    <property type="entry name" value="DUF4402"/>
</dbReference>
<evidence type="ECO:0000256" key="1">
    <source>
        <dbReference type="SAM" id="SignalP"/>
    </source>
</evidence>
<feature type="chain" id="PRO_5006137940" evidence="1">
    <location>
        <begin position="22"/>
        <end position="197"/>
    </location>
</feature>
<dbReference type="RefSeq" id="WP_054554358.1">
    <property type="nucleotide sequence ID" value="NZ_JAQPZS010000008.1"/>
</dbReference>
<dbReference type="Pfam" id="PF14352">
    <property type="entry name" value="DUF4402"/>
    <property type="match status" value="1"/>
</dbReference>
<reference evidence="3 5" key="2">
    <citation type="submission" date="2023-01" db="EMBL/GenBank/DDBJ databases">
        <title>Trichodesmium-associated heterotrophic epibiont bacteria.</title>
        <authorList>
            <person name="Cleveland C.S."/>
            <person name="Webb E.A."/>
        </authorList>
    </citation>
    <scope>NUCLEOTIDE SEQUENCE [LARGE SCALE GENOMIC DNA]</scope>
    <source>
        <strain evidence="3 5">USCH2</strain>
    </source>
</reference>
<dbReference type="OrthoDB" id="6315379at2"/>
<feature type="signal peptide" evidence="1">
    <location>
        <begin position="1"/>
        <end position="21"/>
    </location>
</feature>
<dbReference type="AlphaFoldDB" id="A0A0P7DM27"/>
<keyword evidence="1" id="KW-0732">Signal</keyword>
<gene>
    <name evidence="2" type="ORF">AOG27_17880</name>
    <name evidence="3" type="ORF">PQI24_10155</name>
</gene>
<evidence type="ECO:0000313" key="2">
    <source>
        <dbReference type="EMBL" id="KPM81818.1"/>
    </source>
</evidence>
<organism evidence="2 4">
    <name type="scientific">Pseudoalteromonas lipolytica</name>
    <dbReference type="NCBI Taxonomy" id="570156"/>
    <lineage>
        <taxon>Bacteria</taxon>
        <taxon>Pseudomonadati</taxon>
        <taxon>Pseudomonadota</taxon>
        <taxon>Gammaproteobacteria</taxon>
        <taxon>Alteromonadales</taxon>
        <taxon>Pseudoalteromonadaceae</taxon>
        <taxon>Pseudoalteromonas</taxon>
    </lineage>
</organism>
<protein>
    <submittedName>
        <fullName evidence="3">DUF4402 domain-containing protein</fullName>
    </submittedName>
</protein>
<evidence type="ECO:0000313" key="5">
    <source>
        <dbReference type="Proteomes" id="UP001377972"/>
    </source>
</evidence>
<comment type="caution">
    <text evidence="2">The sequence shown here is derived from an EMBL/GenBank/DDBJ whole genome shotgun (WGS) entry which is preliminary data.</text>
</comment>
<dbReference type="EMBL" id="JAQPZS010000008">
    <property type="protein sequence ID" value="MEJ6496398.1"/>
    <property type="molecule type" value="Genomic_DNA"/>
</dbReference>
<dbReference type="EMBL" id="LJTC01000013">
    <property type="protein sequence ID" value="KPM81818.1"/>
    <property type="molecule type" value="Genomic_DNA"/>
</dbReference>
<accession>A0A0P7DM27</accession>
<dbReference type="STRING" id="570156.AOG27_17880"/>
<reference evidence="2 4" key="1">
    <citation type="submission" date="2015-09" db="EMBL/GenBank/DDBJ databases">
        <title>Draft Genome Sequence of Pseudoalteromonas lipolytica UCD-48B.</title>
        <authorList>
            <person name="Krusor M."/>
            <person name="Coil D.A."/>
            <person name="Lang J.M."/>
            <person name="Eisen J.A."/>
            <person name="Alexiev A."/>
        </authorList>
    </citation>
    <scope>NUCLEOTIDE SEQUENCE [LARGE SCALE GENOMIC DNA]</scope>
    <source>
        <strain evidence="2 4">UCD-48B</strain>
    </source>
</reference>
<evidence type="ECO:0000313" key="4">
    <source>
        <dbReference type="Proteomes" id="UP000050378"/>
    </source>
</evidence>
<keyword evidence="5" id="KW-1185">Reference proteome</keyword>
<proteinExistence type="predicted"/>
<name>A0A0P7DM27_9GAMM</name>
<evidence type="ECO:0000313" key="3">
    <source>
        <dbReference type="EMBL" id="MEJ6496398.1"/>
    </source>
</evidence>